<evidence type="ECO:0000313" key="15">
    <source>
        <dbReference type="Proteomes" id="UP001281656"/>
    </source>
</evidence>
<evidence type="ECO:0000256" key="9">
    <source>
        <dbReference type="ARBA" id="ARBA00022989"/>
    </source>
</evidence>
<dbReference type="InterPro" id="IPR036890">
    <property type="entry name" value="HATPase_C_sf"/>
</dbReference>
<dbReference type="GO" id="GO:0004673">
    <property type="term" value="F:protein histidine kinase activity"/>
    <property type="evidence" value="ECO:0007669"/>
    <property type="project" value="UniProtKB-EC"/>
</dbReference>
<evidence type="ECO:0000256" key="5">
    <source>
        <dbReference type="ARBA" id="ARBA00022553"/>
    </source>
</evidence>
<dbReference type="InterPro" id="IPR003594">
    <property type="entry name" value="HATPase_dom"/>
</dbReference>
<dbReference type="SUPFAM" id="SSF55874">
    <property type="entry name" value="ATPase domain of HSP90 chaperone/DNA topoisomerase II/histidine kinase"/>
    <property type="match status" value="1"/>
</dbReference>
<dbReference type="SUPFAM" id="SSF47384">
    <property type="entry name" value="Homodimeric domain of signal transducing histidine kinase"/>
    <property type="match status" value="1"/>
</dbReference>
<keyword evidence="10" id="KW-0902">Two-component regulatory system</keyword>
<protein>
    <recommendedName>
        <fullName evidence="3">histidine kinase</fullName>
        <ecNumber evidence="3">2.7.13.3</ecNumber>
    </recommendedName>
</protein>
<dbReference type="Proteomes" id="UP001281656">
    <property type="component" value="Unassembled WGS sequence"/>
</dbReference>
<dbReference type="PRINTS" id="PR00344">
    <property type="entry name" value="BCTRLSENSOR"/>
</dbReference>
<feature type="transmembrane region" description="Helical" evidence="12">
    <location>
        <begin position="37"/>
        <end position="55"/>
    </location>
</feature>
<dbReference type="Gene3D" id="3.30.565.10">
    <property type="entry name" value="Histidine kinase-like ATPase, C-terminal domain"/>
    <property type="match status" value="1"/>
</dbReference>
<keyword evidence="11 12" id="KW-0472">Membrane</keyword>
<dbReference type="PANTHER" id="PTHR45453">
    <property type="entry name" value="PHOSPHATE REGULON SENSOR PROTEIN PHOR"/>
    <property type="match status" value="1"/>
</dbReference>
<dbReference type="RefSeq" id="WP_318798138.1">
    <property type="nucleotide sequence ID" value="NZ_JARUJP010000011.1"/>
</dbReference>
<keyword evidence="9 12" id="KW-1133">Transmembrane helix</keyword>
<dbReference type="CDD" id="cd00082">
    <property type="entry name" value="HisKA"/>
    <property type="match status" value="1"/>
</dbReference>
<keyword evidence="8 14" id="KW-0418">Kinase</keyword>
<comment type="caution">
    <text evidence="14">The sequence shown here is derived from an EMBL/GenBank/DDBJ whole genome shotgun (WGS) entry which is preliminary data.</text>
</comment>
<evidence type="ECO:0000256" key="11">
    <source>
        <dbReference type="ARBA" id="ARBA00023136"/>
    </source>
</evidence>
<keyword evidence="15" id="KW-1185">Reference proteome</keyword>
<feature type="transmembrane region" description="Helical" evidence="12">
    <location>
        <begin position="12"/>
        <end position="31"/>
    </location>
</feature>
<gene>
    <name evidence="14" type="ORF">P8V03_10750</name>
</gene>
<evidence type="ECO:0000256" key="3">
    <source>
        <dbReference type="ARBA" id="ARBA00012438"/>
    </source>
</evidence>
<dbReference type="SMART" id="SM00387">
    <property type="entry name" value="HATPase_c"/>
    <property type="match status" value="1"/>
</dbReference>
<keyword evidence="7 12" id="KW-0812">Transmembrane</keyword>
<evidence type="ECO:0000313" key="14">
    <source>
        <dbReference type="EMBL" id="MDW8801630.1"/>
    </source>
</evidence>
<evidence type="ECO:0000259" key="13">
    <source>
        <dbReference type="PROSITE" id="PS50109"/>
    </source>
</evidence>
<keyword evidence="4" id="KW-1003">Cell membrane</keyword>
<evidence type="ECO:0000256" key="1">
    <source>
        <dbReference type="ARBA" id="ARBA00000085"/>
    </source>
</evidence>
<sequence length="337" mass="39010">MSIKDYLKDRFVFLLINLILFLIICGIMLLIDISANIILLTFCIWFLPPLSFITLEYTKLSRFYIELADVMDSLDKKYLLSEVIKEPGFTEGKFIYNLLKVANKDMHEHVKQYRDMQSEYREYIETWVHEIKTPIASTRLIIENNQNEITRNIDYEIKTIEGYIEQVLYYSRSNNVSKDYIIKEISLASLVKSVIKRNSRDFISKRISIDIEGVEGSVYSDTKWLEFILNQIIVNSIKYCKEKAGKVKIHSIRNENNIVLNIEDNGIGIIDKDINRVFEKGFTGENGRKLRKSTGIGLYLCKKLCDQLGLGLTLTSQADEGTKVSIIFPLGRNNLLN</sequence>
<evidence type="ECO:0000256" key="7">
    <source>
        <dbReference type="ARBA" id="ARBA00022692"/>
    </source>
</evidence>
<evidence type="ECO:0000256" key="2">
    <source>
        <dbReference type="ARBA" id="ARBA00004651"/>
    </source>
</evidence>
<dbReference type="InterPro" id="IPR003661">
    <property type="entry name" value="HisK_dim/P_dom"/>
</dbReference>
<evidence type="ECO:0000256" key="4">
    <source>
        <dbReference type="ARBA" id="ARBA00022475"/>
    </source>
</evidence>
<dbReference type="InterPro" id="IPR050351">
    <property type="entry name" value="BphY/WalK/GraS-like"/>
</dbReference>
<keyword evidence="5" id="KW-0597">Phosphoprotein</keyword>
<proteinExistence type="predicted"/>
<feature type="domain" description="Histidine kinase" evidence="13">
    <location>
        <begin position="126"/>
        <end position="332"/>
    </location>
</feature>
<dbReference type="InterPro" id="IPR005467">
    <property type="entry name" value="His_kinase_dom"/>
</dbReference>
<comment type="subcellular location">
    <subcellularLocation>
        <location evidence="2">Cell membrane</location>
        <topology evidence="2">Multi-pass membrane protein</topology>
    </subcellularLocation>
</comment>
<evidence type="ECO:0000256" key="8">
    <source>
        <dbReference type="ARBA" id="ARBA00022777"/>
    </source>
</evidence>
<accession>A0ABU4JU00</accession>
<organism evidence="14 15">
    <name type="scientific">Clostridium tanneri</name>
    <dbReference type="NCBI Taxonomy" id="3037988"/>
    <lineage>
        <taxon>Bacteria</taxon>
        <taxon>Bacillati</taxon>
        <taxon>Bacillota</taxon>
        <taxon>Clostridia</taxon>
        <taxon>Eubacteriales</taxon>
        <taxon>Clostridiaceae</taxon>
        <taxon>Clostridium</taxon>
    </lineage>
</organism>
<name>A0ABU4JU00_9CLOT</name>
<comment type="catalytic activity">
    <reaction evidence="1">
        <text>ATP + protein L-histidine = ADP + protein N-phospho-L-histidine.</text>
        <dbReference type="EC" id="2.7.13.3"/>
    </reaction>
</comment>
<dbReference type="InterPro" id="IPR004358">
    <property type="entry name" value="Sig_transdc_His_kin-like_C"/>
</dbReference>
<dbReference type="EMBL" id="JARUJP010000011">
    <property type="protein sequence ID" value="MDW8801630.1"/>
    <property type="molecule type" value="Genomic_DNA"/>
</dbReference>
<reference evidence="14 15" key="1">
    <citation type="submission" date="2023-04" db="EMBL/GenBank/DDBJ databases">
        <title>Clostridium tannerae sp. nov., isolated from the fecal material of an alpaca.</title>
        <authorList>
            <person name="Miller S."/>
            <person name="Hendry M."/>
            <person name="King J."/>
            <person name="Sankaranarayanan K."/>
            <person name="Lawson P.A."/>
        </authorList>
    </citation>
    <scope>NUCLEOTIDE SEQUENCE [LARGE SCALE GENOMIC DNA]</scope>
    <source>
        <strain evidence="14 15">A1-XYC3</strain>
    </source>
</reference>
<evidence type="ECO:0000256" key="10">
    <source>
        <dbReference type="ARBA" id="ARBA00023012"/>
    </source>
</evidence>
<evidence type="ECO:0000256" key="6">
    <source>
        <dbReference type="ARBA" id="ARBA00022679"/>
    </source>
</evidence>
<dbReference type="InterPro" id="IPR036097">
    <property type="entry name" value="HisK_dim/P_sf"/>
</dbReference>
<keyword evidence="6 14" id="KW-0808">Transferase</keyword>
<evidence type="ECO:0000256" key="12">
    <source>
        <dbReference type="SAM" id="Phobius"/>
    </source>
</evidence>
<dbReference type="PROSITE" id="PS50109">
    <property type="entry name" value="HIS_KIN"/>
    <property type="match status" value="1"/>
</dbReference>
<dbReference type="PANTHER" id="PTHR45453:SF2">
    <property type="entry name" value="HISTIDINE KINASE"/>
    <property type="match status" value="1"/>
</dbReference>
<dbReference type="EC" id="2.7.13.3" evidence="3"/>
<dbReference type="Pfam" id="PF02518">
    <property type="entry name" value="HATPase_c"/>
    <property type="match status" value="1"/>
</dbReference>